<dbReference type="PANTHER" id="PTHR10986">
    <property type="entry name" value="39S RIBOSOMAL PROTEIN L20"/>
    <property type="match status" value="1"/>
</dbReference>
<dbReference type="SUPFAM" id="SSF74731">
    <property type="entry name" value="Ribosomal protein L20"/>
    <property type="match status" value="1"/>
</dbReference>
<evidence type="ECO:0000256" key="2">
    <source>
        <dbReference type="ARBA" id="ARBA00022730"/>
    </source>
</evidence>
<evidence type="ECO:0000256" key="3">
    <source>
        <dbReference type="ARBA" id="ARBA00022884"/>
    </source>
</evidence>
<dbReference type="InterPro" id="IPR005813">
    <property type="entry name" value="Ribosomal_bL20"/>
</dbReference>
<dbReference type="CDD" id="cd07026">
    <property type="entry name" value="Ribosomal_L20"/>
    <property type="match status" value="1"/>
</dbReference>
<dbReference type="GO" id="GO:1990904">
    <property type="term" value="C:ribonucleoprotein complex"/>
    <property type="evidence" value="ECO:0007669"/>
    <property type="project" value="UniProtKB-KW"/>
</dbReference>
<accession>A0A3B0WDA3</accession>
<name>A0A3B0WDA3_9ZZZZ</name>
<reference evidence="6" key="1">
    <citation type="submission" date="2018-06" db="EMBL/GenBank/DDBJ databases">
        <authorList>
            <person name="Zhirakovskaya E."/>
        </authorList>
    </citation>
    <scope>NUCLEOTIDE SEQUENCE</scope>
</reference>
<dbReference type="EMBL" id="UOFB01000332">
    <property type="protein sequence ID" value="VAW49202.1"/>
    <property type="molecule type" value="Genomic_DNA"/>
</dbReference>
<dbReference type="InterPro" id="IPR035566">
    <property type="entry name" value="Ribosomal_protein_bL20_C"/>
</dbReference>
<organism evidence="6">
    <name type="scientific">hydrothermal vent metagenome</name>
    <dbReference type="NCBI Taxonomy" id="652676"/>
    <lineage>
        <taxon>unclassified sequences</taxon>
        <taxon>metagenomes</taxon>
        <taxon>ecological metagenomes</taxon>
    </lineage>
</organism>
<dbReference type="InterPro" id="IPR049946">
    <property type="entry name" value="RIBOSOMAL_L20_CS"/>
</dbReference>
<dbReference type="Pfam" id="PF00453">
    <property type="entry name" value="Ribosomal_L20"/>
    <property type="match status" value="1"/>
</dbReference>
<dbReference type="Gene3D" id="6.10.160.10">
    <property type="match status" value="1"/>
</dbReference>
<dbReference type="GO" id="GO:0005840">
    <property type="term" value="C:ribosome"/>
    <property type="evidence" value="ECO:0007669"/>
    <property type="project" value="UniProtKB-KW"/>
</dbReference>
<dbReference type="NCBIfam" id="TIGR01032">
    <property type="entry name" value="rplT_bact"/>
    <property type="match status" value="1"/>
</dbReference>
<evidence type="ECO:0000256" key="4">
    <source>
        <dbReference type="ARBA" id="ARBA00022980"/>
    </source>
</evidence>
<keyword evidence="2" id="KW-0699">rRNA-binding</keyword>
<gene>
    <name evidence="6" type="ORF">MNBD_GAMMA04-1620</name>
</gene>
<keyword evidence="5" id="KW-0687">Ribonucleoprotein</keyword>
<evidence type="ECO:0000313" key="6">
    <source>
        <dbReference type="EMBL" id="VAW49202.1"/>
    </source>
</evidence>
<dbReference type="Gene3D" id="1.10.1900.20">
    <property type="entry name" value="Ribosomal protein L20"/>
    <property type="match status" value="1"/>
</dbReference>
<sequence length="117" mass="13336">MARVKRGVVARRRHNKVLKQAKGYYGARSKVFRVAKQAVIKAGQYAYRDRRTKKRQFRRLWIARINAAARMNGLTYSRFINGLHRAEIAIDRKVLADIAVHDVAAFSAIAEKAKAAL</sequence>
<comment type="similarity">
    <text evidence="1">Belongs to the bacterial ribosomal protein bL20 family.</text>
</comment>
<keyword evidence="4 6" id="KW-0689">Ribosomal protein</keyword>
<dbReference type="PRINTS" id="PR00062">
    <property type="entry name" value="RIBOSOMALL20"/>
</dbReference>
<dbReference type="GO" id="GO:0006412">
    <property type="term" value="P:translation"/>
    <property type="evidence" value="ECO:0007669"/>
    <property type="project" value="InterPro"/>
</dbReference>
<keyword evidence="3" id="KW-0694">RNA-binding</keyword>
<dbReference type="GO" id="GO:0019843">
    <property type="term" value="F:rRNA binding"/>
    <property type="evidence" value="ECO:0007669"/>
    <property type="project" value="UniProtKB-KW"/>
</dbReference>
<dbReference type="FunFam" id="1.10.1900.20:FF:000001">
    <property type="entry name" value="50S ribosomal protein L20"/>
    <property type="match status" value="1"/>
</dbReference>
<dbReference type="HAMAP" id="MF_00382">
    <property type="entry name" value="Ribosomal_bL20"/>
    <property type="match status" value="1"/>
</dbReference>
<evidence type="ECO:0000256" key="1">
    <source>
        <dbReference type="ARBA" id="ARBA00007698"/>
    </source>
</evidence>
<proteinExistence type="inferred from homology"/>
<protein>
    <submittedName>
        <fullName evidence="6">LSU ribosomal protein L20p</fullName>
    </submittedName>
</protein>
<dbReference type="GO" id="GO:0003735">
    <property type="term" value="F:structural constituent of ribosome"/>
    <property type="evidence" value="ECO:0007669"/>
    <property type="project" value="InterPro"/>
</dbReference>
<dbReference type="PROSITE" id="PS00937">
    <property type="entry name" value="RIBOSOMAL_L20"/>
    <property type="match status" value="1"/>
</dbReference>
<dbReference type="AlphaFoldDB" id="A0A3B0WDA3"/>
<evidence type="ECO:0000256" key="5">
    <source>
        <dbReference type="ARBA" id="ARBA00023274"/>
    </source>
</evidence>